<evidence type="ECO:0000313" key="4">
    <source>
        <dbReference type="Proteomes" id="UP000299102"/>
    </source>
</evidence>
<keyword evidence="1" id="KW-0863">Zinc-finger</keyword>
<dbReference type="AlphaFoldDB" id="A0A4C1X717"/>
<name>A0A4C1X717_EUMVA</name>
<gene>
    <name evidence="3" type="primary">GIP</name>
    <name evidence="3" type="ORF">EVAR_83290_1</name>
</gene>
<dbReference type="Gene3D" id="2.40.70.10">
    <property type="entry name" value="Acid Proteases"/>
    <property type="match status" value="1"/>
</dbReference>
<evidence type="ECO:0000256" key="1">
    <source>
        <dbReference type="PROSITE-ProRule" id="PRU00047"/>
    </source>
</evidence>
<proteinExistence type="predicted"/>
<keyword evidence="1" id="KW-0862">Zinc</keyword>
<evidence type="ECO:0000259" key="2">
    <source>
        <dbReference type="PROSITE" id="PS50158"/>
    </source>
</evidence>
<dbReference type="Pfam" id="PF14223">
    <property type="entry name" value="Retrotran_gag_2"/>
    <property type="match status" value="1"/>
</dbReference>
<dbReference type="GO" id="GO:0008270">
    <property type="term" value="F:zinc ion binding"/>
    <property type="evidence" value="ECO:0007669"/>
    <property type="project" value="UniProtKB-KW"/>
</dbReference>
<dbReference type="Gene3D" id="4.10.60.10">
    <property type="entry name" value="Zinc finger, CCHC-type"/>
    <property type="match status" value="1"/>
</dbReference>
<dbReference type="InterPro" id="IPR054722">
    <property type="entry name" value="PolX-like_BBD"/>
</dbReference>
<organism evidence="3 4">
    <name type="scientific">Eumeta variegata</name>
    <name type="common">Bagworm moth</name>
    <name type="synonym">Eumeta japonica</name>
    <dbReference type="NCBI Taxonomy" id="151549"/>
    <lineage>
        <taxon>Eukaryota</taxon>
        <taxon>Metazoa</taxon>
        <taxon>Ecdysozoa</taxon>
        <taxon>Arthropoda</taxon>
        <taxon>Hexapoda</taxon>
        <taxon>Insecta</taxon>
        <taxon>Pterygota</taxon>
        <taxon>Neoptera</taxon>
        <taxon>Endopterygota</taxon>
        <taxon>Lepidoptera</taxon>
        <taxon>Glossata</taxon>
        <taxon>Ditrysia</taxon>
        <taxon>Tineoidea</taxon>
        <taxon>Psychidae</taxon>
        <taxon>Oiketicinae</taxon>
        <taxon>Eumeta</taxon>
    </lineage>
</organism>
<protein>
    <submittedName>
        <fullName evidence="3">Copia protein</fullName>
    </submittedName>
</protein>
<accession>A0A4C1X717</accession>
<dbReference type="OrthoDB" id="439192at2759"/>
<dbReference type="SUPFAM" id="SSF57756">
    <property type="entry name" value="Retrovirus zinc finger-like domains"/>
    <property type="match status" value="1"/>
</dbReference>
<evidence type="ECO:0000313" key="3">
    <source>
        <dbReference type="EMBL" id="GBP59571.1"/>
    </source>
</evidence>
<dbReference type="GO" id="GO:0003676">
    <property type="term" value="F:nucleic acid binding"/>
    <property type="evidence" value="ECO:0007669"/>
    <property type="project" value="InterPro"/>
</dbReference>
<dbReference type="EMBL" id="BGZK01000764">
    <property type="protein sequence ID" value="GBP59571.1"/>
    <property type="molecule type" value="Genomic_DNA"/>
</dbReference>
<dbReference type="InterPro" id="IPR036875">
    <property type="entry name" value="Znf_CCHC_sf"/>
</dbReference>
<dbReference type="Pfam" id="PF22936">
    <property type="entry name" value="Pol_BBD"/>
    <property type="match status" value="1"/>
</dbReference>
<dbReference type="Proteomes" id="UP000299102">
    <property type="component" value="Unassembled WGS sequence"/>
</dbReference>
<sequence length="518" mass="58621">MKLRILLSELDVIDVIDKEIPTEPNTEWCKKDKIAKSTIVEYLSDSFLGFIKNEYNSKQIFENLDAIYERKSLATQLALRKKLLSLKLQNETPLIKHFHYFEDLLSELLAAGAKLEEMDKVSHLLLTLPNSYDGVITALETLAEDNLTLAFVKTRLLDQEIKLLNESRDTSLKVLQVEVSNNRQNNSKKPRRLYRNYGNFSKAKVLRSKITKIKCHYCGRKGHIKNDCYYYKGREQQGKYNSRKRMIQTVQISEPTHSTDFSGFAFMAGGLSENNEISNKISFILDSGASDHIINREDLTHNFTDLDKPLMISIAKNGVSITATKKGTLKVRSGLGVNGTLQDVLYCPDVPYNLLSSLSLKRLQSYSRVNGKRPDLRSAARVVRGTWPPPVVRLLPPTIPFSRRGPSEACPCTIAHVLKVWPVPKLLITLTASPRWMATERGLEKIRPKTGPPPLSFSLPPKSLMKDFAFFPKSQLLQKAKGIKQACVCDNAVAYHPSDQDQEVQTFTKRWQRLAPAG</sequence>
<dbReference type="InterPro" id="IPR001878">
    <property type="entry name" value="Znf_CCHC"/>
</dbReference>
<keyword evidence="4" id="KW-1185">Reference proteome</keyword>
<comment type="caution">
    <text evidence="3">The sequence shown here is derived from an EMBL/GenBank/DDBJ whole genome shotgun (WGS) entry which is preliminary data.</text>
</comment>
<dbReference type="InterPro" id="IPR021109">
    <property type="entry name" value="Peptidase_aspartic_dom_sf"/>
</dbReference>
<keyword evidence="1" id="KW-0479">Metal-binding</keyword>
<dbReference type="PROSITE" id="PS50158">
    <property type="entry name" value="ZF_CCHC"/>
    <property type="match status" value="1"/>
</dbReference>
<reference evidence="3 4" key="1">
    <citation type="journal article" date="2019" name="Commun. Biol.">
        <title>The bagworm genome reveals a unique fibroin gene that provides high tensile strength.</title>
        <authorList>
            <person name="Kono N."/>
            <person name="Nakamura H."/>
            <person name="Ohtoshi R."/>
            <person name="Tomita M."/>
            <person name="Numata K."/>
            <person name="Arakawa K."/>
        </authorList>
    </citation>
    <scope>NUCLEOTIDE SEQUENCE [LARGE SCALE GENOMIC DNA]</scope>
</reference>
<feature type="domain" description="CCHC-type" evidence="2">
    <location>
        <begin position="214"/>
        <end position="228"/>
    </location>
</feature>
<dbReference type="PANTHER" id="PTHR47481">
    <property type="match status" value="1"/>
</dbReference>
<dbReference type="PANTHER" id="PTHR47481:SF34">
    <property type="entry name" value="CCHC-TYPE DOMAIN-CONTAINING PROTEIN"/>
    <property type="match status" value="1"/>
</dbReference>